<evidence type="ECO:0000313" key="3">
    <source>
        <dbReference type="EMBL" id="MBE3608783.1"/>
    </source>
</evidence>
<dbReference type="Pfam" id="PF05838">
    <property type="entry name" value="Glyco_hydro_108"/>
    <property type="match status" value="1"/>
</dbReference>
<dbReference type="RefSeq" id="WP_170017145.1">
    <property type="nucleotide sequence ID" value="NZ_JADBHR010000021.1"/>
</dbReference>
<reference evidence="3 4" key="1">
    <citation type="submission" date="2015-08" db="EMBL/GenBank/DDBJ databases">
        <title>Comparative genomics of the Campylobacter concisus group.</title>
        <authorList>
            <person name="Yee E."/>
            <person name="Chapman M.H."/>
            <person name="Huynh S."/>
            <person name="Bono J.L."/>
            <person name="On S.L."/>
            <person name="St Leger J."/>
            <person name="Foster G."/>
            <person name="Parker C.T."/>
            <person name="Miller W.G."/>
        </authorList>
    </citation>
    <scope>NUCLEOTIDE SEQUENCE [LARGE SCALE GENOMIC DNA]</scope>
    <source>
        <strain evidence="3 4">RM9337</strain>
    </source>
</reference>
<dbReference type="InterPro" id="IPR008565">
    <property type="entry name" value="TtsA-like_GH18_dom"/>
</dbReference>
<dbReference type="SUPFAM" id="SSF53955">
    <property type="entry name" value="Lysozyme-like"/>
    <property type="match status" value="1"/>
</dbReference>
<protein>
    <submittedName>
        <fullName evidence="3">Peptidoglycan domain protein</fullName>
    </submittedName>
</protein>
<feature type="domain" description="TtsA-like Glycoside hydrolase family 108" evidence="1">
    <location>
        <begin position="27"/>
        <end position="113"/>
    </location>
</feature>
<evidence type="ECO:0000313" key="4">
    <source>
        <dbReference type="Proteomes" id="UP000650616"/>
    </source>
</evidence>
<evidence type="ECO:0000259" key="1">
    <source>
        <dbReference type="Pfam" id="PF05838"/>
    </source>
</evidence>
<sequence length="185" mass="21141">MANFKQAYEVLLGLEFSDPGNALHQNPTEKGLTYMGIYEKAHPNWAGWGMVHTMIDVKKGDLKSASKVLMQNDFLQDLVVKFYRVNFWDKIKGDDINSQKKADEIFAFGVNVGIRTAIKTAQRVVGVVDDGNMSEASISAINRYDEVKFDKEYDKSEITYYNRLIEKKQNLKIYANGWRTRAEAV</sequence>
<dbReference type="Gene3D" id="1.20.141.10">
    <property type="entry name" value="Chitosanase, subunit A, domain 1"/>
    <property type="match status" value="1"/>
</dbReference>
<dbReference type="Proteomes" id="UP000650616">
    <property type="component" value="Unassembled WGS sequence"/>
</dbReference>
<dbReference type="InterPro" id="IPR018537">
    <property type="entry name" value="Peptidoglycan-bd_3"/>
</dbReference>
<keyword evidence="4" id="KW-1185">Reference proteome</keyword>
<dbReference type="Pfam" id="PF09374">
    <property type="entry name" value="PG_binding_3"/>
    <property type="match status" value="1"/>
</dbReference>
<dbReference type="AlphaFoldDB" id="A0AAW3ZWC9"/>
<proteinExistence type="predicted"/>
<dbReference type="InterPro" id="IPR023346">
    <property type="entry name" value="Lysozyme-like_dom_sf"/>
</dbReference>
<organism evidence="3 4">
    <name type="scientific">Campylobacter californiensis</name>
    <dbReference type="NCBI Taxonomy" id="1032243"/>
    <lineage>
        <taxon>Bacteria</taxon>
        <taxon>Pseudomonadati</taxon>
        <taxon>Campylobacterota</taxon>
        <taxon>Epsilonproteobacteria</taxon>
        <taxon>Campylobacterales</taxon>
        <taxon>Campylobacteraceae</taxon>
        <taxon>Campylobacter</taxon>
    </lineage>
</organism>
<evidence type="ECO:0000259" key="2">
    <source>
        <dbReference type="Pfam" id="PF09374"/>
    </source>
</evidence>
<gene>
    <name evidence="3" type="ORF">CCAL9337_08630</name>
</gene>
<feature type="domain" description="Peptidoglycan binding" evidence="2">
    <location>
        <begin position="117"/>
        <end position="183"/>
    </location>
</feature>
<dbReference type="EMBL" id="LIWG01000013">
    <property type="protein sequence ID" value="MBE3608783.1"/>
    <property type="molecule type" value="Genomic_DNA"/>
</dbReference>
<name>A0AAW3ZWC9_9BACT</name>
<accession>A0AAW3ZWC9</accession>
<comment type="caution">
    <text evidence="3">The sequence shown here is derived from an EMBL/GenBank/DDBJ whole genome shotgun (WGS) entry which is preliminary data.</text>
</comment>